<keyword evidence="5" id="KW-1185">Reference proteome</keyword>
<evidence type="ECO:0000259" key="3">
    <source>
        <dbReference type="Pfam" id="PF01323"/>
    </source>
</evidence>
<dbReference type="Proteomes" id="UP000193200">
    <property type="component" value="Unassembled WGS sequence"/>
</dbReference>
<reference evidence="4 5" key="1">
    <citation type="submission" date="2017-03" db="EMBL/GenBank/DDBJ databases">
        <authorList>
            <person name="Afonso C.L."/>
            <person name="Miller P.J."/>
            <person name="Scott M.A."/>
            <person name="Spackman E."/>
            <person name="Goraichik I."/>
            <person name="Dimitrov K.M."/>
            <person name="Suarez D.L."/>
            <person name="Swayne D.E."/>
        </authorList>
    </citation>
    <scope>NUCLEOTIDE SEQUENCE [LARGE SCALE GENOMIC DNA]</scope>
    <source>
        <strain evidence="4 5">CECT 7691</strain>
    </source>
</reference>
<dbReference type="Gene3D" id="3.40.30.10">
    <property type="entry name" value="Glutaredoxin"/>
    <property type="match status" value="1"/>
</dbReference>
<organism evidence="4 5">
    <name type="scientific">Oceanibacterium hippocampi</name>
    <dbReference type="NCBI Taxonomy" id="745714"/>
    <lineage>
        <taxon>Bacteria</taxon>
        <taxon>Pseudomonadati</taxon>
        <taxon>Pseudomonadota</taxon>
        <taxon>Alphaproteobacteria</taxon>
        <taxon>Sneathiellales</taxon>
        <taxon>Sneathiellaceae</taxon>
        <taxon>Oceanibacterium</taxon>
    </lineage>
</organism>
<gene>
    <name evidence="4" type="primary">nsaD_3</name>
    <name evidence="4" type="ORF">OCH7691_02473</name>
</gene>
<dbReference type="GO" id="GO:1901170">
    <property type="term" value="P:naphthalene catabolic process"/>
    <property type="evidence" value="ECO:0007669"/>
    <property type="project" value="InterPro"/>
</dbReference>
<name>A0A1Y5T654_9PROT</name>
<dbReference type="CDD" id="cd03022">
    <property type="entry name" value="DsbA_HCCA_Iso"/>
    <property type="match status" value="1"/>
</dbReference>
<comment type="similarity">
    <text evidence="1">Belongs to the GST superfamily. NadH family.</text>
</comment>
<dbReference type="GO" id="GO:0006749">
    <property type="term" value="P:glutathione metabolic process"/>
    <property type="evidence" value="ECO:0007669"/>
    <property type="project" value="TreeGrafter"/>
</dbReference>
<dbReference type="GO" id="GO:0004602">
    <property type="term" value="F:glutathione peroxidase activity"/>
    <property type="evidence" value="ECO:0007669"/>
    <property type="project" value="TreeGrafter"/>
</dbReference>
<dbReference type="InterPro" id="IPR001853">
    <property type="entry name" value="DSBA-like_thioredoxin_dom"/>
</dbReference>
<dbReference type="PANTHER" id="PTHR42943">
    <property type="entry name" value="GLUTATHIONE S-TRANSFERASE KAPPA"/>
    <property type="match status" value="1"/>
</dbReference>
<dbReference type="EMBL" id="FWFR01000002">
    <property type="protein sequence ID" value="SLN56734.1"/>
    <property type="molecule type" value="Genomic_DNA"/>
</dbReference>
<dbReference type="AlphaFoldDB" id="A0A1Y5T654"/>
<evidence type="ECO:0000313" key="4">
    <source>
        <dbReference type="EMBL" id="SLN56734.1"/>
    </source>
</evidence>
<protein>
    <recommendedName>
        <fullName evidence="1">2-hydroxychromene-2-carboxylate isomerase</fullName>
        <ecNumber evidence="1">5.99.1.4</ecNumber>
    </recommendedName>
</protein>
<dbReference type="EC" id="5.99.1.4" evidence="1"/>
<evidence type="ECO:0000313" key="5">
    <source>
        <dbReference type="Proteomes" id="UP000193200"/>
    </source>
</evidence>
<dbReference type="RefSeq" id="WP_085883824.1">
    <property type="nucleotide sequence ID" value="NZ_FWFR01000002.1"/>
</dbReference>
<keyword evidence="1 4" id="KW-0413">Isomerase</keyword>
<evidence type="ECO:0000256" key="1">
    <source>
        <dbReference type="PIRNR" id="PIRNR006386"/>
    </source>
</evidence>
<sequence>MPDPTFEFFFDCSSPWTYLAFANVQPMAKELGISIDWKPILIGGVFNAVNQAVYEGREKTPSAKARYTLKDMQDCAEDAGIRITWPPSNFPARSVGAMRATLAAQEQDRLVPYATALFRLYWGEDRDLDAPETLAAAAAEVGLDGKALLERSQAPEVKERLKTNTQELIDRGGFGSPTMFVGGDDMYFGNDRLHLVRKALQRRKQAA</sequence>
<feature type="domain" description="DSBA-like thioredoxin" evidence="3">
    <location>
        <begin position="7"/>
        <end position="201"/>
    </location>
</feature>
<evidence type="ECO:0000256" key="2">
    <source>
        <dbReference type="PIRSR" id="PIRSR006386-1"/>
    </source>
</evidence>
<feature type="active site" description="Nucleophile" evidence="2">
    <location>
        <position position="14"/>
    </location>
</feature>
<dbReference type="SUPFAM" id="SSF52833">
    <property type="entry name" value="Thioredoxin-like"/>
    <property type="match status" value="1"/>
</dbReference>
<dbReference type="InterPro" id="IPR051924">
    <property type="entry name" value="GST_Kappa/NadH"/>
</dbReference>
<dbReference type="InterPro" id="IPR036249">
    <property type="entry name" value="Thioredoxin-like_sf"/>
</dbReference>
<comment type="catalytic activity">
    <reaction evidence="1">
        <text>2-hydroxychromene-2-carboxylate = (3E)-4-(2-hydroxyphenyl)-2-oxobut-3-enoate</text>
        <dbReference type="Rhea" id="RHEA:27401"/>
        <dbReference type="ChEBI" id="CHEBI:59350"/>
        <dbReference type="ChEBI" id="CHEBI:59353"/>
        <dbReference type="EC" id="5.99.1.4"/>
    </reaction>
</comment>
<dbReference type="Pfam" id="PF01323">
    <property type="entry name" value="DSBA"/>
    <property type="match status" value="1"/>
</dbReference>
<dbReference type="PIRSF" id="PIRSF006386">
    <property type="entry name" value="HCCAis_GSTk"/>
    <property type="match status" value="1"/>
</dbReference>
<dbReference type="GO" id="GO:0018845">
    <property type="term" value="F:2-hydroxychromene-2-carboxylate isomerase activity"/>
    <property type="evidence" value="ECO:0007669"/>
    <property type="project" value="UniProtKB-UniRule"/>
</dbReference>
<proteinExistence type="inferred from homology"/>
<dbReference type="OrthoDB" id="5244108at2"/>
<dbReference type="InterPro" id="IPR044087">
    <property type="entry name" value="NahD-like"/>
</dbReference>
<accession>A0A1Y5T654</accession>
<dbReference type="InParanoid" id="A0A1Y5T654"/>
<dbReference type="GO" id="GO:0004364">
    <property type="term" value="F:glutathione transferase activity"/>
    <property type="evidence" value="ECO:0007669"/>
    <property type="project" value="TreeGrafter"/>
</dbReference>
<dbReference type="PANTHER" id="PTHR42943:SF2">
    <property type="entry name" value="GLUTATHIONE S-TRANSFERASE KAPPA 1"/>
    <property type="match status" value="1"/>
</dbReference>
<dbReference type="InterPro" id="IPR014440">
    <property type="entry name" value="HCCAis_GSTk"/>
</dbReference>